<dbReference type="SUPFAM" id="SSF74650">
    <property type="entry name" value="Galactose mutarotase-like"/>
    <property type="match status" value="1"/>
</dbReference>
<protein>
    <recommendedName>
        <fullName evidence="4">NDH-dependent cyclic electron flow 5</fullName>
    </recommendedName>
</protein>
<dbReference type="GO" id="GO:0005737">
    <property type="term" value="C:cytoplasm"/>
    <property type="evidence" value="ECO:0007669"/>
    <property type="project" value="TreeGrafter"/>
</dbReference>
<dbReference type="PANTHER" id="PTHR11122:SF15">
    <property type="entry name" value="PROTEIN NDH-DEPENDENT CYCLIC ELECTRON FLOW 5"/>
    <property type="match status" value="1"/>
</dbReference>
<name>A0AAW1H5V3_SAPOF</name>
<evidence type="ECO:0008006" key="4">
    <source>
        <dbReference type="Google" id="ProtNLM"/>
    </source>
</evidence>
<organism evidence="2 3">
    <name type="scientific">Saponaria officinalis</name>
    <name type="common">Common soapwort</name>
    <name type="synonym">Lychnis saponaria</name>
    <dbReference type="NCBI Taxonomy" id="3572"/>
    <lineage>
        <taxon>Eukaryota</taxon>
        <taxon>Viridiplantae</taxon>
        <taxon>Streptophyta</taxon>
        <taxon>Embryophyta</taxon>
        <taxon>Tracheophyta</taxon>
        <taxon>Spermatophyta</taxon>
        <taxon>Magnoliopsida</taxon>
        <taxon>eudicotyledons</taxon>
        <taxon>Gunneridae</taxon>
        <taxon>Pentapetalae</taxon>
        <taxon>Caryophyllales</taxon>
        <taxon>Caryophyllaceae</taxon>
        <taxon>Caryophylleae</taxon>
        <taxon>Saponaria</taxon>
    </lineage>
</organism>
<keyword evidence="3" id="KW-1185">Reference proteome</keyword>
<dbReference type="PANTHER" id="PTHR11122">
    <property type="entry name" value="APOSPORY-ASSOCIATED PROTEIN C-RELATED"/>
    <property type="match status" value="1"/>
</dbReference>
<dbReference type="EMBL" id="JBDFQZ010000012">
    <property type="protein sequence ID" value="KAK9671682.1"/>
    <property type="molecule type" value="Genomic_DNA"/>
</dbReference>
<sequence>MSSSALFSSNTSPLNATNHSKAASFPSTPTPKCITFSRRDTALPISVTSPSVSYPQPQPEPSFNVDYLEREFGSHGVSFKGLGQSYVIKMILENGSAVSVLLPSGLVTSYKPKMWHGSSVEVLHTSVSEDQAGNPVIQGGVSLSFDFSDNEGFSWSPSTWLLNDVQGSPQESIQIMQVEMISRDVSKMVEVKHMLSLTDDSLKSEIIISTINCSQLKLKGSILNHLNVSTPEATYAIGLEGSNFFDREPLNSNFCIIPPDTPKAKKADPRQLLPLTKLFSAKNDDGELTVEMDGEENDNYKHLTDKMSRIYKFAPRNFTIIDRGRRNSVNVGRKGFEEVYLYSPGSTHESYGKYSYICVGQLALLKPVSLRSDQIWTGGQLLHNPNL</sequence>
<dbReference type="AlphaFoldDB" id="A0AAW1H5V3"/>
<dbReference type="Gene3D" id="2.70.98.10">
    <property type="match status" value="1"/>
</dbReference>
<evidence type="ECO:0000313" key="2">
    <source>
        <dbReference type="EMBL" id="KAK9671682.1"/>
    </source>
</evidence>
<gene>
    <name evidence="2" type="ORF">RND81_12G047600</name>
</gene>
<accession>A0AAW1H5V3</accession>
<dbReference type="GO" id="GO:0030246">
    <property type="term" value="F:carbohydrate binding"/>
    <property type="evidence" value="ECO:0007669"/>
    <property type="project" value="InterPro"/>
</dbReference>
<dbReference type="InterPro" id="IPR011013">
    <property type="entry name" value="Gal_mutarotase_sf_dom"/>
</dbReference>
<feature type="compositionally biased region" description="Polar residues" evidence="1">
    <location>
        <begin position="1"/>
        <end position="27"/>
    </location>
</feature>
<reference evidence="2" key="1">
    <citation type="submission" date="2024-03" db="EMBL/GenBank/DDBJ databases">
        <title>WGS assembly of Saponaria officinalis var. Norfolk2.</title>
        <authorList>
            <person name="Jenkins J."/>
            <person name="Shu S."/>
            <person name="Grimwood J."/>
            <person name="Barry K."/>
            <person name="Goodstein D."/>
            <person name="Schmutz J."/>
            <person name="Leebens-Mack J."/>
            <person name="Osbourn A."/>
        </authorList>
    </citation>
    <scope>NUCLEOTIDE SEQUENCE [LARGE SCALE GENOMIC DNA]</scope>
    <source>
        <strain evidence="2">JIC</strain>
    </source>
</reference>
<feature type="region of interest" description="Disordered" evidence="1">
    <location>
        <begin position="1"/>
        <end position="28"/>
    </location>
</feature>
<dbReference type="GO" id="GO:0005975">
    <property type="term" value="P:carbohydrate metabolic process"/>
    <property type="evidence" value="ECO:0007669"/>
    <property type="project" value="InterPro"/>
</dbReference>
<evidence type="ECO:0000256" key="1">
    <source>
        <dbReference type="SAM" id="MobiDB-lite"/>
    </source>
</evidence>
<dbReference type="Proteomes" id="UP001443914">
    <property type="component" value="Unassembled WGS sequence"/>
</dbReference>
<dbReference type="InterPro" id="IPR014718">
    <property type="entry name" value="GH-type_carb-bd"/>
</dbReference>
<evidence type="ECO:0000313" key="3">
    <source>
        <dbReference type="Proteomes" id="UP001443914"/>
    </source>
</evidence>
<comment type="caution">
    <text evidence="2">The sequence shown here is derived from an EMBL/GenBank/DDBJ whole genome shotgun (WGS) entry which is preliminary data.</text>
</comment>
<dbReference type="GO" id="GO:0047938">
    <property type="term" value="F:glucose-6-phosphate 1-epimerase activity"/>
    <property type="evidence" value="ECO:0007669"/>
    <property type="project" value="TreeGrafter"/>
</dbReference>
<proteinExistence type="predicted"/>